<feature type="transmembrane region" description="Helical" evidence="6">
    <location>
        <begin position="6"/>
        <end position="28"/>
    </location>
</feature>
<keyword evidence="3 6" id="KW-0812">Transmembrane</keyword>
<sequence length="313" mass="34030">YSAANAQLLSVPPFAVGGFFTIVVGIYSDKYQIRGPIVAGGAFISLIGYIVLYTQKAAGAGYAGALLAAAGVFPTVAVDLAWVGGNAGGDLKRGVVIAMVVGLGNLGGICSSFIYIDPPHFHIGHGTMQVDVYLSYELLLTTVFAMNRMGWLSLTVILSFFSMWDYNRLNKQKEALCAKEGITNDRADEFQDMGDDSPLFRFCEISAVVYSRTCFYHEILQCAPPSSQGPVKAGHRRHHNIKTAEIAVRRPRIQRPSTSYLQQLEEMEQAGITIGMNVAVALEARDGPKGYEPAPMMKKRGIFGVYLIGDDEE</sequence>
<evidence type="ECO:0000313" key="8">
    <source>
        <dbReference type="Proteomes" id="UP000054166"/>
    </source>
</evidence>
<evidence type="ECO:0000256" key="3">
    <source>
        <dbReference type="ARBA" id="ARBA00022692"/>
    </source>
</evidence>
<dbReference type="AlphaFoldDB" id="A0A0C3FUZ7"/>
<dbReference type="InParanoid" id="A0A0C3FUZ7"/>
<dbReference type="HOGENOM" id="CLU_890140_0_0_1"/>
<reference evidence="7 8" key="1">
    <citation type="submission" date="2014-04" db="EMBL/GenBank/DDBJ databases">
        <authorList>
            <consortium name="DOE Joint Genome Institute"/>
            <person name="Kuo A."/>
            <person name="Tarkka M."/>
            <person name="Buscot F."/>
            <person name="Kohler A."/>
            <person name="Nagy L.G."/>
            <person name="Floudas D."/>
            <person name="Copeland A."/>
            <person name="Barry K.W."/>
            <person name="Cichocki N."/>
            <person name="Veneault-Fourrey C."/>
            <person name="LaButti K."/>
            <person name="Lindquist E.A."/>
            <person name="Lipzen A."/>
            <person name="Lundell T."/>
            <person name="Morin E."/>
            <person name="Murat C."/>
            <person name="Sun H."/>
            <person name="Tunlid A."/>
            <person name="Henrissat B."/>
            <person name="Grigoriev I.V."/>
            <person name="Hibbett D.S."/>
            <person name="Martin F."/>
            <person name="Nordberg H.P."/>
            <person name="Cantor M.N."/>
            <person name="Hua S.X."/>
        </authorList>
    </citation>
    <scope>NUCLEOTIDE SEQUENCE [LARGE SCALE GENOMIC DNA]</scope>
    <source>
        <strain evidence="7 8">F 1598</strain>
    </source>
</reference>
<feature type="non-terminal residue" evidence="7">
    <location>
        <position position="1"/>
    </location>
</feature>
<keyword evidence="8" id="KW-1185">Reference proteome</keyword>
<evidence type="ECO:0000256" key="5">
    <source>
        <dbReference type="ARBA" id="ARBA00023136"/>
    </source>
</evidence>
<feature type="transmembrane region" description="Helical" evidence="6">
    <location>
        <begin position="60"/>
        <end position="83"/>
    </location>
</feature>
<dbReference type="PANTHER" id="PTHR43791">
    <property type="entry name" value="PERMEASE-RELATED"/>
    <property type="match status" value="1"/>
</dbReference>
<dbReference type="OrthoDB" id="2962993at2759"/>
<feature type="transmembrane region" description="Helical" evidence="6">
    <location>
        <begin position="35"/>
        <end position="54"/>
    </location>
</feature>
<dbReference type="Proteomes" id="UP000054166">
    <property type="component" value="Unassembled WGS sequence"/>
</dbReference>
<reference evidence="8" key="2">
    <citation type="submission" date="2015-01" db="EMBL/GenBank/DDBJ databases">
        <title>Evolutionary Origins and Diversification of the Mycorrhizal Mutualists.</title>
        <authorList>
            <consortium name="DOE Joint Genome Institute"/>
            <consortium name="Mycorrhizal Genomics Consortium"/>
            <person name="Kohler A."/>
            <person name="Kuo A."/>
            <person name="Nagy L.G."/>
            <person name="Floudas D."/>
            <person name="Copeland A."/>
            <person name="Barry K.W."/>
            <person name="Cichocki N."/>
            <person name="Veneault-Fourrey C."/>
            <person name="LaButti K."/>
            <person name="Lindquist E.A."/>
            <person name="Lipzen A."/>
            <person name="Lundell T."/>
            <person name="Morin E."/>
            <person name="Murat C."/>
            <person name="Riley R."/>
            <person name="Ohm R."/>
            <person name="Sun H."/>
            <person name="Tunlid A."/>
            <person name="Henrissat B."/>
            <person name="Grigoriev I.V."/>
            <person name="Hibbett D.S."/>
            <person name="Martin F."/>
        </authorList>
    </citation>
    <scope>NUCLEOTIDE SEQUENCE [LARGE SCALE GENOMIC DNA]</scope>
    <source>
        <strain evidence="8">F 1598</strain>
    </source>
</reference>
<dbReference type="STRING" id="765440.A0A0C3FUZ7"/>
<evidence type="ECO:0000256" key="1">
    <source>
        <dbReference type="ARBA" id="ARBA00004141"/>
    </source>
</evidence>
<comment type="subcellular location">
    <subcellularLocation>
        <location evidence="1">Membrane</location>
        <topology evidence="1">Multi-pass membrane protein</topology>
    </subcellularLocation>
</comment>
<keyword evidence="5 6" id="KW-0472">Membrane</keyword>
<dbReference type="GO" id="GO:0022857">
    <property type="term" value="F:transmembrane transporter activity"/>
    <property type="evidence" value="ECO:0007669"/>
    <property type="project" value="TreeGrafter"/>
</dbReference>
<dbReference type="PANTHER" id="PTHR43791:SF57">
    <property type="entry name" value="MAJOR FACILITATOR SUPERFAMILY (MFS) PROFILE DOMAIN-CONTAINING PROTEIN"/>
    <property type="match status" value="1"/>
</dbReference>
<dbReference type="SUPFAM" id="SSF103473">
    <property type="entry name" value="MFS general substrate transporter"/>
    <property type="match status" value="1"/>
</dbReference>
<organism evidence="7 8">
    <name type="scientific">Piloderma croceum (strain F 1598)</name>
    <dbReference type="NCBI Taxonomy" id="765440"/>
    <lineage>
        <taxon>Eukaryota</taxon>
        <taxon>Fungi</taxon>
        <taxon>Dikarya</taxon>
        <taxon>Basidiomycota</taxon>
        <taxon>Agaricomycotina</taxon>
        <taxon>Agaricomycetes</taxon>
        <taxon>Agaricomycetidae</taxon>
        <taxon>Atheliales</taxon>
        <taxon>Atheliaceae</taxon>
        <taxon>Piloderma</taxon>
    </lineage>
</organism>
<name>A0A0C3FUZ7_PILCF</name>
<evidence type="ECO:0000256" key="6">
    <source>
        <dbReference type="SAM" id="Phobius"/>
    </source>
</evidence>
<proteinExistence type="predicted"/>
<feature type="transmembrane region" description="Helical" evidence="6">
    <location>
        <begin position="95"/>
        <end position="116"/>
    </location>
</feature>
<feature type="transmembrane region" description="Helical" evidence="6">
    <location>
        <begin position="136"/>
        <end position="161"/>
    </location>
</feature>
<gene>
    <name evidence="7" type="ORF">PILCRDRAFT_7231</name>
</gene>
<dbReference type="InterPro" id="IPR036259">
    <property type="entry name" value="MFS_trans_sf"/>
</dbReference>
<protein>
    <recommendedName>
        <fullName evidence="9">Major facilitator superfamily (MFS) profile domain-containing protein</fullName>
    </recommendedName>
</protein>
<keyword evidence="4 6" id="KW-1133">Transmembrane helix</keyword>
<evidence type="ECO:0000313" key="7">
    <source>
        <dbReference type="EMBL" id="KIM83274.1"/>
    </source>
</evidence>
<accession>A0A0C3FUZ7</accession>
<dbReference type="EMBL" id="KN832991">
    <property type="protein sequence ID" value="KIM83274.1"/>
    <property type="molecule type" value="Genomic_DNA"/>
</dbReference>
<evidence type="ECO:0008006" key="9">
    <source>
        <dbReference type="Google" id="ProtNLM"/>
    </source>
</evidence>
<dbReference type="GO" id="GO:0016020">
    <property type="term" value="C:membrane"/>
    <property type="evidence" value="ECO:0007669"/>
    <property type="project" value="UniProtKB-SubCell"/>
</dbReference>
<evidence type="ECO:0000256" key="2">
    <source>
        <dbReference type="ARBA" id="ARBA00022448"/>
    </source>
</evidence>
<evidence type="ECO:0000256" key="4">
    <source>
        <dbReference type="ARBA" id="ARBA00022989"/>
    </source>
</evidence>
<keyword evidence="2" id="KW-0813">Transport</keyword>